<proteinExistence type="predicted"/>
<feature type="transmembrane region" description="Helical" evidence="2">
    <location>
        <begin position="12"/>
        <end position="32"/>
    </location>
</feature>
<evidence type="ECO:0000256" key="1">
    <source>
        <dbReference type="SAM" id="MobiDB-lite"/>
    </source>
</evidence>
<dbReference type="EMBL" id="JABVEC010000002">
    <property type="protein sequence ID" value="MBC6464878.1"/>
    <property type="molecule type" value="Genomic_DNA"/>
</dbReference>
<dbReference type="RefSeq" id="WP_187241846.1">
    <property type="nucleotide sequence ID" value="NZ_BAAAOK010000008.1"/>
</dbReference>
<organism evidence="3 4">
    <name type="scientific">Actinomadura alba</name>
    <dbReference type="NCBI Taxonomy" id="406431"/>
    <lineage>
        <taxon>Bacteria</taxon>
        <taxon>Bacillati</taxon>
        <taxon>Actinomycetota</taxon>
        <taxon>Actinomycetes</taxon>
        <taxon>Streptosporangiales</taxon>
        <taxon>Thermomonosporaceae</taxon>
        <taxon>Actinomadura</taxon>
    </lineage>
</organism>
<evidence type="ECO:0000313" key="3">
    <source>
        <dbReference type="EMBL" id="MBC6464878.1"/>
    </source>
</evidence>
<sequence>MARGSHGGRPSSWLAVGIMIAGFTIGGAGLTLGPSWPVFWAGAAVVAIGGLIALAVGIFSDVVLDETRVVPEIVDYSITGGTGEKRRGGPYGETTDKPTRREPEESPHG</sequence>
<reference evidence="3 4" key="1">
    <citation type="submission" date="2020-06" db="EMBL/GenBank/DDBJ databases">
        <title>Actinomadura xiongansis sp. nov., isolated from soil of Baiyangdian.</title>
        <authorList>
            <person name="Zhang X."/>
        </authorList>
    </citation>
    <scope>NUCLEOTIDE SEQUENCE [LARGE SCALE GENOMIC DNA]</scope>
    <source>
        <strain evidence="3 4">HBUM206468</strain>
    </source>
</reference>
<dbReference type="NCBIfam" id="NF041681">
    <property type="entry name" value="HGxxPAAW"/>
    <property type="match status" value="1"/>
</dbReference>
<comment type="caution">
    <text evidence="3">The sequence shown here is derived from an EMBL/GenBank/DDBJ whole genome shotgun (WGS) entry which is preliminary data.</text>
</comment>
<gene>
    <name evidence="3" type="ORF">HKK74_05105</name>
</gene>
<keyword evidence="2" id="KW-0472">Membrane</keyword>
<accession>A0ABR7LKH0</accession>
<keyword evidence="2" id="KW-0812">Transmembrane</keyword>
<protein>
    <submittedName>
        <fullName evidence="3">Uncharacterized protein</fullName>
    </submittedName>
</protein>
<evidence type="ECO:0000256" key="2">
    <source>
        <dbReference type="SAM" id="Phobius"/>
    </source>
</evidence>
<feature type="compositionally biased region" description="Basic and acidic residues" evidence="1">
    <location>
        <begin position="94"/>
        <end position="109"/>
    </location>
</feature>
<feature type="transmembrane region" description="Helical" evidence="2">
    <location>
        <begin position="38"/>
        <end position="59"/>
    </location>
</feature>
<feature type="region of interest" description="Disordered" evidence="1">
    <location>
        <begin position="79"/>
        <end position="109"/>
    </location>
</feature>
<keyword evidence="2" id="KW-1133">Transmembrane helix</keyword>
<dbReference type="Proteomes" id="UP000805614">
    <property type="component" value="Unassembled WGS sequence"/>
</dbReference>
<name>A0ABR7LKH0_9ACTN</name>
<keyword evidence="4" id="KW-1185">Reference proteome</keyword>
<evidence type="ECO:0000313" key="4">
    <source>
        <dbReference type="Proteomes" id="UP000805614"/>
    </source>
</evidence>